<dbReference type="GO" id="GO:0005524">
    <property type="term" value="F:ATP binding"/>
    <property type="evidence" value="ECO:0007669"/>
    <property type="project" value="UniProtKB-UniRule"/>
</dbReference>
<dbReference type="HAMAP" id="MF_01487">
    <property type="entry name" value="RecD"/>
    <property type="match status" value="1"/>
</dbReference>
<proteinExistence type="inferred from homology"/>
<evidence type="ECO:0000259" key="12">
    <source>
        <dbReference type="Pfam" id="PF13538"/>
    </source>
</evidence>
<sequence>MTAFSTEIAVASRAAGLLATFNTAGVLDLADVHVATAVTRISGEPDERVALALALAVRALRLGSVCIDLTTVAHEVFEAAEEGLDVAELPWPDPDDWSAQVSRSPAVADGAEAADGRPLRLVSGKLYLERYWRQEESVRRQLVDRRAAPPPEVDVDRLAVALDRLFDRGGLGPEEEDLQRRAAEVCAHQWVTVLAGGPGTGKTTTVAKVLAMLADQPGRQPRIALAAPTGKAAARLTEALSQARRQLAPEDAARVAELSALTLHRLLGWLPSTRGRFRHHAGNRLPYDVVVVDEMSMVSLTMMARLLEAVRPDARLVLVGDPDQLSSVEAGAVLADITGALGVDALGVDGGGVDAGRTDGGRRSVVRLQRTWRYGGAIEDLARAVRESDEDAAIEVLRRGADDVVFTETDLAHPRPAGIEPLAAAVGAAGKELRDAAMAGDVTGALIALDRHRLLCAHRHGPYGVSRWSQEAERWLAEAVPGYGEDGEWYLGRPLLITVNDYDLNLFNGDTGVVVATVGGVRAAFGRGSEPMLISPVRLDAVQTTHAMTVHRAQGSQFDIVSFVLPPPDSPLLTRELLYTAVTRASHRVQVFGTEEAVRRAVRRPANRASGLRGRLS</sequence>
<comment type="similarity">
    <text evidence="11">Belongs to the RecD family.</text>
</comment>
<evidence type="ECO:0000256" key="5">
    <source>
        <dbReference type="ARBA" id="ARBA00022806"/>
    </source>
</evidence>
<reference evidence="14 15" key="1">
    <citation type="submission" date="2011-05" db="EMBL/GenBank/DDBJ databases">
        <title>Whole genome sequence of Microlunatus phosphovorus NM-1.</title>
        <authorList>
            <person name="Hosoyama A."/>
            <person name="Sasaki K."/>
            <person name="Harada T."/>
            <person name="Igarashi R."/>
            <person name="Kawakoshi A."/>
            <person name="Sasagawa M."/>
            <person name="Fukada J."/>
            <person name="Nakamura S."/>
            <person name="Katano Y."/>
            <person name="Hanada S."/>
            <person name="Kamagata Y."/>
            <person name="Nakamura N."/>
            <person name="Yamazaki S."/>
            <person name="Fujita N."/>
        </authorList>
    </citation>
    <scope>NUCLEOTIDE SEQUENCE [LARGE SCALE GENOMIC DNA]</scope>
    <source>
        <strain evidence="15">ATCC 700054 / DSM 10555 / JCM 9379 / NBRC 101784 / NCIMB 13414 / VKM Ac-1990 / NM-1</strain>
    </source>
</reference>
<feature type="domain" description="UvrD-like helicase C-terminal" evidence="12">
    <location>
        <begin position="546"/>
        <end position="589"/>
    </location>
</feature>
<dbReference type="GO" id="GO:0016887">
    <property type="term" value="F:ATP hydrolysis activity"/>
    <property type="evidence" value="ECO:0007669"/>
    <property type="project" value="RHEA"/>
</dbReference>
<keyword evidence="10 11" id="KW-0413">Isomerase</keyword>
<dbReference type="InterPro" id="IPR027417">
    <property type="entry name" value="P-loop_NTPase"/>
</dbReference>
<evidence type="ECO:0000256" key="9">
    <source>
        <dbReference type="ARBA" id="ARBA00023204"/>
    </source>
</evidence>
<dbReference type="Gene3D" id="3.40.50.300">
    <property type="entry name" value="P-loop containing nucleotide triphosphate hydrolases"/>
    <property type="match status" value="3"/>
</dbReference>
<dbReference type="STRING" id="1032480.MLP_31740"/>
<dbReference type="CDD" id="cd17933">
    <property type="entry name" value="DEXSc_RecD-like"/>
    <property type="match status" value="1"/>
</dbReference>
<evidence type="ECO:0000256" key="1">
    <source>
        <dbReference type="ARBA" id="ARBA00022722"/>
    </source>
</evidence>
<dbReference type="Pfam" id="PF13245">
    <property type="entry name" value="AAA_19"/>
    <property type="match status" value="1"/>
</dbReference>
<evidence type="ECO:0000256" key="11">
    <source>
        <dbReference type="HAMAP-Rule" id="MF_01487"/>
    </source>
</evidence>
<keyword evidence="3 11" id="KW-0227">DNA damage</keyword>
<dbReference type="Gene3D" id="1.10.10.1020">
    <property type="entry name" value="RecBCD complex, subunit RecD, N-terminal domain"/>
    <property type="match status" value="1"/>
</dbReference>
<comment type="subunit">
    <text evidence="11">Heterotrimer of RecB, RecC and RecD. All subunits contribute to DNA-binding.</text>
</comment>
<keyword evidence="4 11" id="KW-0378">Hydrolase</keyword>
<evidence type="ECO:0000256" key="10">
    <source>
        <dbReference type="ARBA" id="ARBA00023235"/>
    </source>
</evidence>
<comment type="function">
    <text evidence="11">A helicase/nuclease that prepares dsDNA breaks (DSB) for recombinational DNA repair. Binds to DSBs and unwinds DNA via a highly rapid and processive ATP-dependent bidirectional helicase activity. Unwinds dsDNA until it encounters a Chi (crossover hotspot instigator) sequence from the 3' direction. Cuts ssDNA a few nucleotides 3' to the Chi site. The properties and activities of the enzyme are changed at Chi. The Chi-altered holoenzyme produces a long 3'-ssDNA overhang and facilitates RecA-binding to the ssDNA for homologous DNA recombination and repair. Holoenzyme degrades any linearized DNA that is unable to undergo homologous recombination. In the holoenzyme this subunit has ssDNA-dependent ATPase and 5'-3' helicase activity. When added to pre-assembled RecBC greatly stimulates nuclease activity and augments holoenzyme processivity. Negatively regulates the RecA-loading ability of RecBCD.</text>
</comment>
<dbReference type="GO" id="GO:0043139">
    <property type="term" value="F:5'-3' DNA helicase activity"/>
    <property type="evidence" value="ECO:0007669"/>
    <property type="project" value="UniProtKB-UniRule"/>
</dbReference>
<dbReference type="GO" id="GO:0017116">
    <property type="term" value="F:single-stranded DNA helicase activity"/>
    <property type="evidence" value="ECO:0007669"/>
    <property type="project" value="TreeGrafter"/>
</dbReference>
<dbReference type="Pfam" id="PF13538">
    <property type="entry name" value="UvrD_C_2"/>
    <property type="match status" value="1"/>
</dbReference>
<dbReference type="Proteomes" id="UP000007947">
    <property type="component" value="Chromosome"/>
</dbReference>
<keyword evidence="8 11" id="KW-0238">DNA-binding</keyword>
<feature type="binding site" evidence="11">
    <location>
        <begin position="196"/>
        <end position="203"/>
    </location>
    <ligand>
        <name>ATP</name>
        <dbReference type="ChEBI" id="CHEBI:30616"/>
    </ligand>
</feature>
<dbReference type="GO" id="GO:0003677">
    <property type="term" value="F:DNA binding"/>
    <property type="evidence" value="ECO:0007669"/>
    <property type="project" value="UniProtKB-UniRule"/>
</dbReference>
<dbReference type="InterPro" id="IPR050534">
    <property type="entry name" value="Coronavir_polyprotein_1ab"/>
</dbReference>
<keyword evidence="1 11" id="KW-0540">Nuclease</keyword>
<comment type="catalytic activity">
    <reaction evidence="11">
        <text>ATP + H2O = ADP + phosphate + H(+)</text>
        <dbReference type="Rhea" id="RHEA:13065"/>
        <dbReference type="ChEBI" id="CHEBI:15377"/>
        <dbReference type="ChEBI" id="CHEBI:15378"/>
        <dbReference type="ChEBI" id="CHEBI:30616"/>
        <dbReference type="ChEBI" id="CHEBI:43474"/>
        <dbReference type="ChEBI" id="CHEBI:456216"/>
        <dbReference type="EC" id="5.6.2.3"/>
    </reaction>
</comment>
<dbReference type="PANTHER" id="PTHR43788:SF6">
    <property type="entry name" value="DNA HELICASE B"/>
    <property type="match status" value="1"/>
</dbReference>
<dbReference type="InterPro" id="IPR006344">
    <property type="entry name" value="RecD"/>
</dbReference>
<organism evidence="14 15">
    <name type="scientific">Microlunatus phosphovorus (strain ATCC 700054 / DSM 10555 / JCM 9379 / NBRC 101784 / NCIMB 13414 / VKM Ac-1990 / NM-1)</name>
    <dbReference type="NCBI Taxonomy" id="1032480"/>
    <lineage>
        <taxon>Bacteria</taxon>
        <taxon>Bacillati</taxon>
        <taxon>Actinomycetota</taxon>
        <taxon>Actinomycetes</taxon>
        <taxon>Propionibacteriales</taxon>
        <taxon>Propionibacteriaceae</taxon>
        <taxon>Microlunatus</taxon>
    </lineage>
</organism>
<evidence type="ECO:0000256" key="3">
    <source>
        <dbReference type="ARBA" id="ARBA00022763"/>
    </source>
</evidence>
<protein>
    <recommendedName>
        <fullName evidence="11">RecBCD enzyme subunit RecD</fullName>
        <ecNumber evidence="11">5.6.2.3</ecNumber>
    </recommendedName>
    <alternativeName>
        <fullName evidence="11">DNA 5'-3' helicase subunit RecD</fullName>
    </alternativeName>
    <alternativeName>
        <fullName evidence="11">Exonuclease V subunit RecD</fullName>
        <shortName evidence="11">ExoV subunit RecD</shortName>
    </alternativeName>
    <alternativeName>
        <fullName evidence="11">Helicase/nuclease RecBCD subunit RecD</fullName>
    </alternativeName>
</protein>
<dbReference type="SUPFAM" id="SSF52540">
    <property type="entry name" value="P-loop containing nucleoside triphosphate hydrolases"/>
    <property type="match status" value="2"/>
</dbReference>
<evidence type="ECO:0000256" key="2">
    <source>
        <dbReference type="ARBA" id="ARBA00022741"/>
    </source>
</evidence>
<evidence type="ECO:0000259" key="13">
    <source>
        <dbReference type="Pfam" id="PF21185"/>
    </source>
</evidence>
<feature type="domain" description="RecBCD enzyme subunit RecD N-terminal" evidence="13">
    <location>
        <begin position="24"/>
        <end position="127"/>
    </location>
</feature>
<keyword evidence="9 11" id="KW-0234">DNA repair</keyword>
<dbReference type="GO" id="GO:0009338">
    <property type="term" value="C:exodeoxyribonuclease V complex"/>
    <property type="evidence" value="ECO:0007669"/>
    <property type="project" value="InterPro"/>
</dbReference>
<evidence type="ECO:0000256" key="4">
    <source>
        <dbReference type="ARBA" id="ARBA00022801"/>
    </source>
</evidence>
<dbReference type="NCBIfam" id="TIGR01447">
    <property type="entry name" value="recD"/>
    <property type="match status" value="1"/>
</dbReference>
<accession>F5XLC2</accession>
<dbReference type="KEGG" id="mph:MLP_31740"/>
<evidence type="ECO:0000313" key="15">
    <source>
        <dbReference type="Proteomes" id="UP000007947"/>
    </source>
</evidence>
<dbReference type="AlphaFoldDB" id="F5XLC2"/>
<dbReference type="CDD" id="cd18809">
    <property type="entry name" value="SF1_C_RecD"/>
    <property type="match status" value="1"/>
</dbReference>
<dbReference type="InterPro" id="IPR027785">
    <property type="entry name" value="UvrD-like_helicase_C"/>
</dbReference>
<dbReference type="EC" id="5.6.2.3" evidence="11"/>
<gene>
    <name evidence="11 14" type="primary">recD</name>
    <name evidence="14" type="ordered locus">MLP_31740</name>
</gene>
<evidence type="ECO:0000256" key="7">
    <source>
        <dbReference type="ARBA" id="ARBA00022840"/>
    </source>
</evidence>
<name>F5XLC2_MICPN</name>
<keyword evidence="5 11" id="KW-0347">Helicase</keyword>
<dbReference type="EMBL" id="AP012204">
    <property type="protein sequence ID" value="BAK36188.1"/>
    <property type="molecule type" value="Genomic_DNA"/>
</dbReference>
<dbReference type="Pfam" id="PF21185">
    <property type="entry name" value="RecD_N"/>
    <property type="match status" value="1"/>
</dbReference>
<keyword evidence="6 11" id="KW-0269">Exonuclease</keyword>
<keyword evidence="7 11" id="KW-0067">ATP-binding</keyword>
<dbReference type="HOGENOM" id="CLU_007524_1_3_11"/>
<keyword evidence="2 11" id="KW-0547">Nucleotide-binding</keyword>
<comment type="miscellaneous">
    <text evidence="11">In the RecBCD complex, RecB has a slow 3'-5' helicase, an exonuclease activity and loads RecA onto ssDNA, RecD has a fast 5'-3' helicase activity, while RecC stimulates the ATPase and processivity of the RecB helicase and contributes to recognition of the Chi site.</text>
</comment>
<dbReference type="InterPro" id="IPR049550">
    <property type="entry name" value="RecD_N"/>
</dbReference>
<dbReference type="InterPro" id="IPR041851">
    <property type="entry name" value="RecD_N_sf"/>
</dbReference>
<dbReference type="PANTHER" id="PTHR43788">
    <property type="entry name" value="DNA2/NAM7 HELICASE FAMILY MEMBER"/>
    <property type="match status" value="1"/>
</dbReference>
<dbReference type="GO" id="GO:0008854">
    <property type="term" value="F:exodeoxyribonuclease V activity"/>
    <property type="evidence" value="ECO:0007669"/>
    <property type="project" value="InterPro"/>
</dbReference>
<keyword evidence="15" id="KW-1185">Reference proteome</keyword>
<evidence type="ECO:0000256" key="6">
    <source>
        <dbReference type="ARBA" id="ARBA00022839"/>
    </source>
</evidence>
<dbReference type="RefSeq" id="WP_013864052.1">
    <property type="nucleotide sequence ID" value="NC_015635.1"/>
</dbReference>
<evidence type="ECO:0000256" key="8">
    <source>
        <dbReference type="ARBA" id="ARBA00023125"/>
    </source>
</evidence>
<evidence type="ECO:0000313" key="14">
    <source>
        <dbReference type="EMBL" id="BAK36188.1"/>
    </source>
</evidence>
<dbReference type="GO" id="GO:0000724">
    <property type="term" value="P:double-strand break repair via homologous recombination"/>
    <property type="evidence" value="ECO:0007669"/>
    <property type="project" value="UniProtKB-UniRule"/>
</dbReference>
<dbReference type="OrthoDB" id="9763659at2"/>
<dbReference type="eggNOG" id="COG0507">
    <property type="taxonomic scope" value="Bacteria"/>
</dbReference>